<evidence type="ECO:0000313" key="1">
    <source>
        <dbReference type="EMBL" id="KAI8000523.1"/>
    </source>
</evidence>
<sequence length="202" mass="22887">MGSSSKWESLNPDLLLDIFSLFKPLFLISTVSLVCRSSGCVCFDHLFGLDGDNTLDFTILNCDCCRRLFGSKVALFKKAFPMKFLRGVMDVYRRDDDDGIRVTSITRMVFPSGLLQLTDQHLLYLAERSTELREFSLPFGRNIKHEGFSRAIRHWNGMEEMSIGPVICNNDIFRIIEAIGIKLQAARSPRIVRLGLNSTIVS</sequence>
<accession>A0ACC0GJ14</accession>
<name>A0ACC0GJ14_9ERIC</name>
<dbReference type="Proteomes" id="UP001060215">
    <property type="component" value="Chromosome 8"/>
</dbReference>
<gene>
    <name evidence="1" type="ORF">LOK49_LG09G01608</name>
</gene>
<protein>
    <submittedName>
        <fullName evidence="1">F-box/LRR-repeat protein</fullName>
    </submittedName>
</protein>
<dbReference type="EMBL" id="CM045765">
    <property type="protein sequence ID" value="KAI8000523.1"/>
    <property type="molecule type" value="Genomic_DNA"/>
</dbReference>
<comment type="caution">
    <text evidence="1">The sequence shown here is derived from an EMBL/GenBank/DDBJ whole genome shotgun (WGS) entry which is preliminary data.</text>
</comment>
<evidence type="ECO:0000313" key="2">
    <source>
        <dbReference type="Proteomes" id="UP001060215"/>
    </source>
</evidence>
<proteinExistence type="predicted"/>
<reference evidence="1 2" key="1">
    <citation type="journal article" date="2022" name="Plant J.">
        <title>Chromosome-level genome of Camellia lanceoleosa provides a valuable resource for understanding genome evolution and self-incompatibility.</title>
        <authorList>
            <person name="Gong W."/>
            <person name="Xiao S."/>
            <person name="Wang L."/>
            <person name="Liao Z."/>
            <person name="Chang Y."/>
            <person name="Mo W."/>
            <person name="Hu G."/>
            <person name="Li W."/>
            <person name="Zhao G."/>
            <person name="Zhu H."/>
            <person name="Hu X."/>
            <person name="Ji K."/>
            <person name="Xiang X."/>
            <person name="Song Q."/>
            <person name="Yuan D."/>
            <person name="Jin S."/>
            <person name="Zhang L."/>
        </authorList>
    </citation>
    <scope>NUCLEOTIDE SEQUENCE [LARGE SCALE GENOMIC DNA]</scope>
    <source>
        <strain evidence="1">SQ_2022a</strain>
    </source>
</reference>
<organism evidence="1 2">
    <name type="scientific">Camellia lanceoleosa</name>
    <dbReference type="NCBI Taxonomy" id="1840588"/>
    <lineage>
        <taxon>Eukaryota</taxon>
        <taxon>Viridiplantae</taxon>
        <taxon>Streptophyta</taxon>
        <taxon>Embryophyta</taxon>
        <taxon>Tracheophyta</taxon>
        <taxon>Spermatophyta</taxon>
        <taxon>Magnoliopsida</taxon>
        <taxon>eudicotyledons</taxon>
        <taxon>Gunneridae</taxon>
        <taxon>Pentapetalae</taxon>
        <taxon>asterids</taxon>
        <taxon>Ericales</taxon>
        <taxon>Theaceae</taxon>
        <taxon>Camellia</taxon>
    </lineage>
</organism>
<keyword evidence="2" id="KW-1185">Reference proteome</keyword>